<dbReference type="Pfam" id="PF13360">
    <property type="entry name" value="PQQ_2"/>
    <property type="match status" value="1"/>
</dbReference>
<protein>
    <submittedName>
        <fullName evidence="3">PQQ-binding-like beta-propeller repeat protein</fullName>
    </submittedName>
</protein>
<evidence type="ECO:0000256" key="1">
    <source>
        <dbReference type="SAM" id="SignalP"/>
    </source>
</evidence>
<feature type="signal peptide" evidence="1">
    <location>
        <begin position="1"/>
        <end position="29"/>
    </location>
</feature>
<keyword evidence="4" id="KW-1185">Reference proteome</keyword>
<dbReference type="Gene3D" id="2.130.10.10">
    <property type="entry name" value="YVTN repeat-like/Quinoprotein amine dehydrogenase"/>
    <property type="match status" value="1"/>
</dbReference>
<dbReference type="InterPro" id="IPR018391">
    <property type="entry name" value="PQQ_b-propeller_rpt"/>
</dbReference>
<name>A0ABW1G7F7_9ACTN</name>
<dbReference type="Proteomes" id="UP001596174">
    <property type="component" value="Unassembled WGS sequence"/>
</dbReference>
<dbReference type="InterPro" id="IPR011047">
    <property type="entry name" value="Quinoprotein_ADH-like_sf"/>
</dbReference>
<comment type="caution">
    <text evidence="3">The sequence shown here is derived from an EMBL/GenBank/DDBJ whole genome shotgun (WGS) entry which is preliminary data.</text>
</comment>
<accession>A0ABW1G7F7</accession>
<sequence>MERRGIRRFGTIALAAMIAGAAGAPALFADESTVSVNALRTGWDSNEPALSPAAVPAVKQLFNTSVNGQVFAQPLVVNGVVIVATETNHVYGIDAVTGKIKWTRSLGPAWPSSAIGCGDLTPSVGVTSTPVYDPSTGYVYLTAKENNGTDARHPNWYVHAVKATTGAERGGWPVRVAGAPVNDSAHRFNAFTAMQRPGLLLMGGSVYAGFAAHCDIGPYVGYMLGVNTVTRKQTLWSSEAGTSNGMGGIWMSGGGPVSDGAGRIFVATGNGISPGAAPYNRPPRQLGDSIVQLGVNRDGSLAARQFFSPANAPTLAAHDTDLGSGGLAVLPQPYFGNSAHPHLMVQVGKDGRVFLLNRDNLGGRSTTTDHVLGVTRLPAGVWGHPAVWGGNGGWVYVTESRSPGRVVALRYGVNSRGVPTLTQAGTSTQSFGYTSGSPVVTSTGTVAGSAVVWVAYSTGGYGTGKLFAYRAVPVNGVLQPLFRTPLPLGAMTKFQVPATSGGRVYVGTNGHLIAFG</sequence>
<feature type="chain" id="PRO_5046399880" evidence="1">
    <location>
        <begin position="30"/>
        <end position="516"/>
    </location>
</feature>
<organism evidence="3 4">
    <name type="scientific">Streptacidiphilus monticola</name>
    <dbReference type="NCBI Taxonomy" id="2161674"/>
    <lineage>
        <taxon>Bacteria</taxon>
        <taxon>Bacillati</taxon>
        <taxon>Actinomycetota</taxon>
        <taxon>Actinomycetes</taxon>
        <taxon>Kitasatosporales</taxon>
        <taxon>Streptomycetaceae</taxon>
        <taxon>Streptacidiphilus</taxon>
    </lineage>
</organism>
<dbReference type="SUPFAM" id="SSF50998">
    <property type="entry name" value="Quinoprotein alcohol dehydrogenase-like"/>
    <property type="match status" value="2"/>
</dbReference>
<dbReference type="InterPro" id="IPR002372">
    <property type="entry name" value="PQQ_rpt_dom"/>
</dbReference>
<dbReference type="InterPro" id="IPR015943">
    <property type="entry name" value="WD40/YVTN_repeat-like_dom_sf"/>
</dbReference>
<dbReference type="SMART" id="SM00564">
    <property type="entry name" value="PQQ"/>
    <property type="match status" value="1"/>
</dbReference>
<evidence type="ECO:0000313" key="4">
    <source>
        <dbReference type="Proteomes" id="UP001596174"/>
    </source>
</evidence>
<evidence type="ECO:0000313" key="3">
    <source>
        <dbReference type="EMBL" id="MFC5909186.1"/>
    </source>
</evidence>
<feature type="domain" description="Pyrrolo-quinoline quinone repeat" evidence="2">
    <location>
        <begin position="59"/>
        <end position="192"/>
    </location>
</feature>
<keyword evidence="1" id="KW-0732">Signal</keyword>
<dbReference type="EMBL" id="JBHSQJ010000075">
    <property type="protein sequence ID" value="MFC5909186.1"/>
    <property type="molecule type" value="Genomic_DNA"/>
</dbReference>
<reference evidence="4" key="1">
    <citation type="journal article" date="2019" name="Int. J. Syst. Evol. Microbiol.">
        <title>The Global Catalogue of Microorganisms (GCM) 10K type strain sequencing project: providing services to taxonomists for standard genome sequencing and annotation.</title>
        <authorList>
            <consortium name="The Broad Institute Genomics Platform"/>
            <consortium name="The Broad Institute Genome Sequencing Center for Infectious Disease"/>
            <person name="Wu L."/>
            <person name="Ma J."/>
        </authorList>
    </citation>
    <scope>NUCLEOTIDE SEQUENCE [LARGE SCALE GENOMIC DNA]</scope>
    <source>
        <strain evidence="4">JCM 4816</strain>
    </source>
</reference>
<evidence type="ECO:0000259" key="2">
    <source>
        <dbReference type="Pfam" id="PF13360"/>
    </source>
</evidence>
<dbReference type="RefSeq" id="WP_380584763.1">
    <property type="nucleotide sequence ID" value="NZ_JBHSQJ010000075.1"/>
</dbReference>
<proteinExistence type="predicted"/>
<gene>
    <name evidence="3" type="ORF">ACFP3V_18430</name>
</gene>